<dbReference type="EMBL" id="BAABGJ010000080">
    <property type="protein sequence ID" value="GAA4355515.1"/>
    <property type="molecule type" value="Genomic_DNA"/>
</dbReference>
<sequence length="101" mass="11294">MSLELLRQIASSPLPQSFTAADDIDAVRVLRQAGLVLALVDDPPERGARVLAITEKGNRELLQFHYPEARRKQGKAKARWLEIAAARAREAILAPRRRDGR</sequence>
<reference evidence="2" key="1">
    <citation type="journal article" date="2019" name="Int. J. Syst. Evol. Microbiol.">
        <title>The Global Catalogue of Microorganisms (GCM) 10K type strain sequencing project: providing services to taxonomists for standard genome sequencing and annotation.</title>
        <authorList>
            <consortium name="The Broad Institute Genomics Platform"/>
            <consortium name="The Broad Institute Genome Sequencing Center for Infectious Disease"/>
            <person name="Wu L."/>
            <person name="Ma J."/>
        </authorList>
    </citation>
    <scope>NUCLEOTIDE SEQUENCE [LARGE SCALE GENOMIC DNA]</scope>
    <source>
        <strain evidence="2">JCM 17804</strain>
    </source>
</reference>
<accession>A0ABP8IBX3</accession>
<name>A0ABP8IBX3_9BURK</name>
<dbReference type="RefSeq" id="WP_345541096.1">
    <property type="nucleotide sequence ID" value="NZ_BAABGJ010000080.1"/>
</dbReference>
<organism evidence="1 2">
    <name type="scientific">Variovorax defluvii</name>
    <dbReference type="NCBI Taxonomy" id="913761"/>
    <lineage>
        <taxon>Bacteria</taxon>
        <taxon>Pseudomonadati</taxon>
        <taxon>Pseudomonadota</taxon>
        <taxon>Betaproteobacteria</taxon>
        <taxon>Burkholderiales</taxon>
        <taxon>Comamonadaceae</taxon>
        <taxon>Variovorax</taxon>
    </lineage>
</organism>
<protein>
    <submittedName>
        <fullName evidence="1">Uncharacterized protein</fullName>
    </submittedName>
</protein>
<proteinExistence type="predicted"/>
<evidence type="ECO:0000313" key="2">
    <source>
        <dbReference type="Proteomes" id="UP001500975"/>
    </source>
</evidence>
<evidence type="ECO:0000313" key="1">
    <source>
        <dbReference type="EMBL" id="GAA4355515.1"/>
    </source>
</evidence>
<keyword evidence="2" id="KW-1185">Reference proteome</keyword>
<gene>
    <name evidence="1" type="ORF">GCM10023165_47720</name>
</gene>
<dbReference type="Proteomes" id="UP001500975">
    <property type="component" value="Unassembled WGS sequence"/>
</dbReference>
<comment type="caution">
    <text evidence="1">The sequence shown here is derived from an EMBL/GenBank/DDBJ whole genome shotgun (WGS) entry which is preliminary data.</text>
</comment>